<protein>
    <submittedName>
        <fullName evidence="1">Uncharacterized protein</fullName>
    </submittedName>
</protein>
<organism evidence="1">
    <name type="scientific">Myoviridae sp. ctRTx89</name>
    <dbReference type="NCBI Taxonomy" id="2826652"/>
    <lineage>
        <taxon>Viruses</taxon>
        <taxon>Duplodnaviria</taxon>
        <taxon>Heunggongvirae</taxon>
        <taxon>Uroviricota</taxon>
        <taxon>Caudoviricetes</taxon>
    </lineage>
</organism>
<name>A0A8S5QT32_9CAUD</name>
<proteinExistence type="predicted"/>
<accession>A0A8S5QT32</accession>
<dbReference type="EMBL" id="BK015720">
    <property type="protein sequence ID" value="DAE21893.1"/>
    <property type="molecule type" value="Genomic_DNA"/>
</dbReference>
<reference evidence="1" key="1">
    <citation type="journal article" date="2021" name="Proc. Natl. Acad. Sci. U.S.A.">
        <title>A Catalog of Tens of Thousands of Viruses from Human Metagenomes Reveals Hidden Associations with Chronic Diseases.</title>
        <authorList>
            <person name="Tisza M.J."/>
            <person name="Buck C.B."/>
        </authorList>
    </citation>
    <scope>NUCLEOTIDE SEQUENCE</scope>
    <source>
        <strain evidence="1">CtRTx89</strain>
    </source>
</reference>
<evidence type="ECO:0000313" key="1">
    <source>
        <dbReference type="EMBL" id="DAE21893.1"/>
    </source>
</evidence>
<sequence>MMKTPTGVSRAVAEKLTRAYKVGHDVGLKGSAPSVEAAQFKTKLEQRYFWLGVCDAQVEKNHREDEE</sequence>